<evidence type="ECO:0000256" key="4">
    <source>
        <dbReference type="HAMAP-Rule" id="MF_00434"/>
    </source>
</evidence>
<dbReference type="EC" id="4.2.1.96" evidence="4"/>
<comment type="catalytic activity">
    <reaction evidence="1 4">
        <text>(4aS,6R)-4a-hydroxy-L-erythro-5,6,7,8-tetrahydrobiopterin = (6R)-L-erythro-6,7-dihydrobiopterin + H2O</text>
        <dbReference type="Rhea" id="RHEA:11920"/>
        <dbReference type="ChEBI" id="CHEBI:15377"/>
        <dbReference type="ChEBI" id="CHEBI:15642"/>
        <dbReference type="ChEBI" id="CHEBI:43120"/>
        <dbReference type="EC" id="4.2.1.96"/>
    </reaction>
</comment>
<evidence type="ECO:0000313" key="6">
    <source>
        <dbReference type="Proteomes" id="UP000717364"/>
    </source>
</evidence>
<dbReference type="InterPro" id="IPR036428">
    <property type="entry name" value="PCD_sf"/>
</dbReference>
<dbReference type="GO" id="GO:0008124">
    <property type="term" value="F:4-alpha-hydroxytetrahydrobiopterin dehydratase activity"/>
    <property type="evidence" value="ECO:0007669"/>
    <property type="project" value="UniProtKB-UniRule"/>
</dbReference>
<dbReference type="CDD" id="cd00488">
    <property type="entry name" value="PCD_DCoH"/>
    <property type="match status" value="1"/>
</dbReference>
<dbReference type="SUPFAM" id="SSF55248">
    <property type="entry name" value="PCD-like"/>
    <property type="match status" value="1"/>
</dbReference>
<dbReference type="AlphaFoldDB" id="A0A947GKM0"/>
<gene>
    <name evidence="5" type="ORF">IXB50_16080</name>
</gene>
<dbReference type="InterPro" id="IPR001533">
    <property type="entry name" value="Pterin_deHydtase"/>
</dbReference>
<dbReference type="PANTHER" id="PTHR12599">
    <property type="entry name" value="PTERIN-4-ALPHA-CARBINOLAMINE DEHYDRATASE"/>
    <property type="match status" value="1"/>
</dbReference>
<dbReference type="RefSeq" id="WP_215610015.1">
    <property type="nucleotide sequence ID" value="NZ_JADOES010000036.1"/>
</dbReference>
<reference evidence="5" key="2">
    <citation type="journal article" date="2021" name="Mar. Drugs">
        <title>Genome Reduction and Secondary Metabolism of the Marine Sponge-Associated Cyanobacterium Leptothoe.</title>
        <authorList>
            <person name="Konstantinou D."/>
            <person name="Popin R.V."/>
            <person name="Fewer D.P."/>
            <person name="Sivonen K."/>
            <person name="Gkelis S."/>
        </authorList>
    </citation>
    <scope>NUCLEOTIDE SEQUENCE</scope>
    <source>
        <strain evidence="5">TAU-MAC 1115</strain>
    </source>
</reference>
<comment type="caution">
    <text evidence="5">The sequence shown here is derived from an EMBL/GenBank/DDBJ whole genome shotgun (WGS) entry which is preliminary data.</text>
</comment>
<dbReference type="Gene3D" id="3.30.1360.20">
    <property type="entry name" value="Transcriptional coactivator/pterin dehydratase"/>
    <property type="match status" value="1"/>
</dbReference>
<sequence>MSGLLSPAEIQSQLAALPDWTLEDNAIKATLSFKDFIEAVQFVNQVVAPAEAAGHHPDLYISYNKVTISLTTHDAGGLTQQDFAMAKTLSTLQ</sequence>
<evidence type="ECO:0000256" key="3">
    <source>
        <dbReference type="ARBA" id="ARBA00023239"/>
    </source>
</evidence>
<organism evidence="5 6">
    <name type="scientific">Leptothoe spongobia TAU-MAC 1115</name>
    <dbReference type="NCBI Taxonomy" id="1967444"/>
    <lineage>
        <taxon>Bacteria</taxon>
        <taxon>Bacillati</taxon>
        <taxon>Cyanobacteriota</taxon>
        <taxon>Cyanophyceae</taxon>
        <taxon>Nodosilineales</taxon>
        <taxon>Cymatolegaceae</taxon>
        <taxon>Leptothoe</taxon>
        <taxon>Leptothoe spongobia</taxon>
    </lineage>
</organism>
<dbReference type="Pfam" id="PF01329">
    <property type="entry name" value="Pterin_4a"/>
    <property type="match status" value="1"/>
</dbReference>
<dbReference type="Proteomes" id="UP000717364">
    <property type="component" value="Unassembled WGS sequence"/>
</dbReference>
<keyword evidence="3 4" id="KW-0456">Lyase</keyword>
<name>A0A947GKM0_9CYAN</name>
<accession>A0A947GKM0</accession>
<keyword evidence="6" id="KW-1185">Reference proteome</keyword>
<comment type="similarity">
    <text evidence="2 4">Belongs to the pterin-4-alpha-carbinolamine dehydratase family.</text>
</comment>
<evidence type="ECO:0000256" key="2">
    <source>
        <dbReference type="ARBA" id="ARBA00006472"/>
    </source>
</evidence>
<evidence type="ECO:0000256" key="1">
    <source>
        <dbReference type="ARBA" id="ARBA00001554"/>
    </source>
</evidence>
<dbReference type="HAMAP" id="MF_00434">
    <property type="entry name" value="Pterin_4_alpha"/>
    <property type="match status" value="1"/>
</dbReference>
<reference evidence="5" key="1">
    <citation type="submission" date="2020-11" db="EMBL/GenBank/DDBJ databases">
        <authorList>
            <person name="Konstantinou D."/>
            <person name="Gkelis S."/>
            <person name="Popin R."/>
            <person name="Fewer D."/>
            <person name="Sivonen K."/>
        </authorList>
    </citation>
    <scope>NUCLEOTIDE SEQUENCE</scope>
    <source>
        <strain evidence="5">TAU-MAC 1115</strain>
    </source>
</reference>
<dbReference type="NCBIfam" id="NF002017">
    <property type="entry name" value="PRK00823.1-2"/>
    <property type="match status" value="1"/>
</dbReference>
<dbReference type="GO" id="GO:0006729">
    <property type="term" value="P:tetrahydrobiopterin biosynthetic process"/>
    <property type="evidence" value="ECO:0007669"/>
    <property type="project" value="InterPro"/>
</dbReference>
<dbReference type="PANTHER" id="PTHR12599:SF0">
    <property type="entry name" value="PTERIN-4-ALPHA-CARBINOLAMINE DEHYDRATASE"/>
    <property type="match status" value="1"/>
</dbReference>
<proteinExistence type="inferred from homology"/>
<dbReference type="EMBL" id="JADOES010000036">
    <property type="protein sequence ID" value="MBT9316948.1"/>
    <property type="molecule type" value="Genomic_DNA"/>
</dbReference>
<evidence type="ECO:0000313" key="5">
    <source>
        <dbReference type="EMBL" id="MBT9316948.1"/>
    </source>
</evidence>
<protein>
    <recommendedName>
        <fullName evidence="4">Putative pterin-4-alpha-carbinolamine dehydratase</fullName>
        <shortName evidence="4">PHS</shortName>
        <ecNumber evidence="4">4.2.1.96</ecNumber>
    </recommendedName>
    <alternativeName>
        <fullName evidence="4">4-alpha-hydroxy-tetrahydropterin dehydratase</fullName>
    </alternativeName>
    <alternativeName>
        <fullName evidence="4">Pterin carbinolamine dehydratase</fullName>
        <shortName evidence="4">PCD</shortName>
    </alternativeName>
</protein>